<reference evidence="1 2" key="1">
    <citation type="submission" date="2016-10" db="EMBL/GenBank/DDBJ databases">
        <authorList>
            <person name="de Groot N.N."/>
        </authorList>
    </citation>
    <scope>NUCLEOTIDE SEQUENCE [LARGE SCALE GENOMIC DNA]</scope>
    <source>
        <strain evidence="1 2">DSM 19219</strain>
    </source>
</reference>
<sequence>MPYTEAKEHVPGRLNTIFNEPYQAFDNDVPERQLHLKIALRALLEQPMQQQRLILRVIHGWENGNDDPVDLRHSDHDVTALDDVHEVFRRYHQAIERIEPFPEDDDSLIAQPRDDAIAHARRQGAALDDDIAQRPAQWPTFERGLYLYTLFKMYHRLTYGEDESYRSTRCSTAEGEFEIHEFHLEEGEFAVVTPAESGQDQPTLLILHEGELEPVLQLWETAWHNA</sequence>
<evidence type="ECO:0000313" key="1">
    <source>
        <dbReference type="EMBL" id="SDW35085.1"/>
    </source>
</evidence>
<proteinExistence type="predicted"/>
<keyword evidence="2" id="KW-1185">Reference proteome</keyword>
<dbReference type="EMBL" id="FNNI01000001">
    <property type="protein sequence ID" value="SDW35085.1"/>
    <property type="molecule type" value="Genomic_DNA"/>
</dbReference>
<evidence type="ECO:0000313" key="2">
    <source>
        <dbReference type="Proteomes" id="UP000198500"/>
    </source>
</evidence>
<dbReference type="AlphaFoldDB" id="A0A1H2SUF1"/>
<name>A0A1H2SUF1_9GAMM</name>
<accession>A0A1H2SUF1</accession>
<gene>
    <name evidence="1" type="ORF">SAMN05443545_101655</name>
</gene>
<protein>
    <submittedName>
        <fullName evidence="1">Uncharacterized protein</fullName>
    </submittedName>
</protein>
<dbReference type="OrthoDB" id="6173398at2"/>
<organism evidence="1 2">
    <name type="scientific">Aidingimonas halophila</name>
    <dbReference type="NCBI Taxonomy" id="574349"/>
    <lineage>
        <taxon>Bacteria</taxon>
        <taxon>Pseudomonadati</taxon>
        <taxon>Pseudomonadota</taxon>
        <taxon>Gammaproteobacteria</taxon>
        <taxon>Oceanospirillales</taxon>
        <taxon>Halomonadaceae</taxon>
        <taxon>Aidingimonas</taxon>
    </lineage>
</organism>
<dbReference type="Proteomes" id="UP000198500">
    <property type="component" value="Unassembled WGS sequence"/>
</dbReference>
<dbReference type="RefSeq" id="WP_092568029.1">
    <property type="nucleotide sequence ID" value="NZ_BMXH01000001.1"/>
</dbReference>